<organism evidence="1 2">
    <name type="scientific">Scutellospora calospora</name>
    <dbReference type="NCBI Taxonomy" id="85575"/>
    <lineage>
        <taxon>Eukaryota</taxon>
        <taxon>Fungi</taxon>
        <taxon>Fungi incertae sedis</taxon>
        <taxon>Mucoromycota</taxon>
        <taxon>Glomeromycotina</taxon>
        <taxon>Glomeromycetes</taxon>
        <taxon>Diversisporales</taxon>
        <taxon>Gigasporaceae</taxon>
        <taxon>Scutellospora</taxon>
    </lineage>
</organism>
<keyword evidence="2" id="KW-1185">Reference proteome</keyword>
<name>A0ACA9PMK3_9GLOM</name>
<dbReference type="EMBL" id="CAJVPM010044433">
    <property type="protein sequence ID" value="CAG8714019.1"/>
    <property type="molecule type" value="Genomic_DNA"/>
</dbReference>
<reference evidence="1" key="1">
    <citation type="submission" date="2021-06" db="EMBL/GenBank/DDBJ databases">
        <authorList>
            <person name="Kallberg Y."/>
            <person name="Tangrot J."/>
            <person name="Rosling A."/>
        </authorList>
    </citation>
    <scope>NUCLEOTIDE SEQUENCE</scope>
    <source>
        <strain evidence="1">AU212A</strain>
    </source>
</reference>
<gene>
    <name evidence="1" type="ORF">SCALOS_LOCUS10982</name>
</gene>
<protein>
    <submittedName>
        <fullName evidence="1">5974_t:CDS:1</fullName>
    </submittedName>
</protein>
<proteinExistence type="predicted"/>
<comment type="caution">
    <text evidence="1">The sequence shown here is derived from an EMBL/GenBank/DDBJ whole genome shotgun (WGS) entry which is preliminary data.</text>
</comment>
<evidence type="ECO:0000313" key="2">
    <source>
        <dbReference type="Proteomes" id="UP000789860"/>
    </source>
</evidence>
<dbReference type="Proteomes" id="UP000789860">
    <property type="component" value="Unassembled WGS sequence"/>
</dbReference>
<accession>A0ACA9PMK3</accession>
<sequence length="83" mass="10331">SQCRERWFHAASPELKFGRWKLEECVALINEIKRHGKRWNIISMNLRRPYHNVRKKYRNMVEYNDRFIKFLRHQELTDPDDSK</sequence>
<evidence type="ECO:0000313" key="1">
    <source>
        <dbReference type="EMBL" id="CAG8714019.1"/>
    </source>
</evidence>
<feature type="non-terminal residue" evidence="1">
    <location>
        <position position="1"/>
    </location>
</feature>